<dbReference type="InterPro" id="IPR050057">
    <property type="entry name" value="Prokaryotic/Mito_RF"/>
</dbReference>
<comment type="caution">
    <text evidence="9">The sequence shown here is derived from an EMBL/GenBank/DDBJ whole genome shotgun (WGS) entry which is preliminary data.</text>
</comment>
<dbReference type="PANTHER" id="PTHR43804">
    <property type="entry name" value="LD18447P"/>
    <property type="match status" value="1"/>
</dbReference>
<dbReference type="NCBIfam" id="NF001859">
    <property type="entry name" value="PRK00591.1"/>
    <property type="match status" value="1"/>
</dbReference>
<dbReference type="Gene3D" id="6.10.140.1950">
    <property type="match status" value="1"/>
</dbReference>
<dbReference type="InterPro" id="IPR045853">
    <property type="entry name" value="Pep_chain_release_fac_I_sf"/>
</dbReference>
<dbReference type="GO" id="GO:0016149">
    <property type="term" value="F:translation release factor activity, codon specific"/>
    <property type="evidence" value="ECO:0007669"/>
    <property type="project" value="UniProtKB-UniRule"/>
</dbReference>
<keyword evidence="3 6" id="KW-0488">Methylation</keyword>
<dbReference type="GO" id="GO:0005737">
    <property type="term" value="C:cytoplasm"/>
    <property type="evidence" value="ECO:0007669"/>
    <property type="project" value="UniProtKB-SubCell"/>
</dbReference>
<keyword evidence="4 6" id="KW-0648">Protein biosynthesis</keyword>
<dbReference type="AlphaFoldDB" id="A0A478FQU8"/>
<dbReference type="Proteomes" id="UP000324831">
    <property type="component" value="Unassembled WGS sequence"/>
</dbReference>
<accession>A0A478FQU8</accession>
<protein>
    <recommendedName>
        <fullName evidence="5 6">Peptide chain release factor 1</fullName>
        <shortName evidence="6">RF-1</shortName>
    </recommendedName>
</protein>
<comment type="PTM">
    <text evidence="6">Methylated by PrmC. Methylation increases the termination efficiency of RF1.</text>
</comment>
<keyword evidence="7" id="KW-0175">Coiled coil</keyword>
<dbReference type="Pfam" id="PF03462">
    <property type="entry name" value="PCRF"/>
    <property type="match status" value="1"/>
</dbReference>
<dbReference type="Pfam" id="PF00472">
    <property type="entry name" value="RF-1"/>
    <property type="match status" value="1"/>
</dbReference>
<dbReference type="HAMAP" id="MF_00093">
    <property type="entry name" value="Rel_fac_1"/>
    <property type="match status" value="1"/>
</dbReference>
<name>A0A478FQU8_9MOLU</name>
<sequence length="362" mass="41576">MSSYANPHLYETLKSFKKKYEDLNNQLEKETESKEIIRINKELSKLEKIVEKFVVYEKELRNIDECLEIIKKENNSELIKLAQTELDAGKNKVDELEVEFQKLLIPEDPLDEKNVIIEMRSAAGGDEASIFVADLFNVYKKYSELNKWKLTIMDVHENSAGIYFLAFSLTGDKVYSKMKFESGVHRVQRVPVTEAKGRVHTSTITVSVMPEQDEIEINIEPSDLRIDVYRASGAGGQHVNKTESSVRITHLPTGIIVACQQERSQLQNRAFAMKMLRSKLWELKQEALTKELNEAVRKQVGSGSRSEKIRTYNYPQNRITDHRVSLTINKLNEIMLGGNLTEIHEVLNNDQAEKSLNEIMIK</sequence>
<dbReference type="NCBIfam" id="TIGR00019">
    <property type="entry name" value="prfA"/>
    <property type="match status" value="1"/>
</dbReference>
<evidence type="ECO:0000256" key="4">
    <source>
        <dbReference type="ARBA" id="ARBA00022917"/>
    </source>
</evidence>
<evidence type="ECO:0000313" key="9">
    <source>
        <dbReference type="EMBL" id="GCE63324.1"/>
    </source>
</evidence>
<dbReference type="SUPFAM" id="SSF75620">
    <property type="entry name" value="Release factor"/>
    <property type="match status" value="1"/>
</dbReference>
<dbReference type="Gene3D" id="3.30.160.20">
    <property type="match status" value="1"/>
</dbReference>
<dbReference type="SMART" id="SM00937">
    <property type="entry name" value="PCRF"/>
    <property type="match status" value="1"/>
</dbReference>
<evidence type="ECO:0000256" key="6">
    <source>
        <dbReference type="HAMAP-Rule" id="MF_00093"/>
    </source>
</evidence>
<dbReference type="FunFam" id="3.30.160.20:FF:000004">
    <property type="entry name" value="Peptide chain release factor 1"/>
    <property type="match status" value="1"/>
</dbReference>
<dbReference type="Gene3D" id="3.30.70.1660">
    <property type="match status" value="1"/>
</dbReference>
<comment type="similarity">
    <text evidence="2 6">Belongs to the prokaryotic/mitochondrial release factor family.</text>
</comment>
<evidence type="ECO:0000256" key="7">
    <source>
        <dbReference type="SAM" id="Coils"/>
    </source>
</evidence>
<organism evidence="9 10">
    <name type="scientific">Candidatus Mycoplasma haematohominis</name>
    <dbReference type="NCBI Taxonomy" id="1494318"/>
    <lineage>
        <taxon>Bacteria</taxon>
        <taxon>Bacillati</taxon>
        <taxon>Mycoplasmatota</taxon>
        <taxon>Mollicutes</taxon>
        <taxon>Mycoplasmataceae</taxon>
        <taxon>Mycoplasma</taxon>
    </lineage>
</organism>
<gene>
    <name evidence="6 9" type="primary">prfA</name>
    <name evidence="9" type="ORF">MHSWG343_03130</name>
</gene>
<evidence type="ECO:0000259" key="8">
    <source>
        <dbReference type="SMART" id="SM00937"/>
    </source>
</evidence>
<dbReference type="InterPro" id="IPR004373">
    <property type="entry name" value="RF-1"/>
</dbReference>
<dbReference type="InterPro" id="IPR005139">
    <property type="entry name" value="PCRF"/>
</dbReference>
<evidence type="ECO:0000256" key="1">
    <source>
        <dbReference type="ARBA" id="ARBA00002986"/>
    </source>
</evidence>
<feature type="domain" description="Peptide chain release factor" evidence="8">
    <location>
        <begin position="68"/>
        <end position="181"/>
    </location>
</feature>
<evidence type="ECO:0000313" key="10">
    <source>
        <dbReference type="Proteomes" id="UP000324831"/>
    </source>
</evidence>
<proteinExistence type="inferred from homology"/>
<feature type="modified residue" description="N5-methylglutamine" evidence="6">
    <location>
        <position position="237"/>
    </location>
</feature>
<comment type="subcellular location">
    <subcellularLocation>
        <location evidence="6">Cytoplasm</location>
    </subcellularLocation>
</comment>
<dbReference type="EMBL" id="BIMN01000001">
    <property type="protein sequence ID" value="GCE63324.1"/>
    <property type="molecule type" value="Genomic_DNA"/>
</dbReference>
<reference evidence="9 10" key="1">
    <citation type="submission" date="2019-01" db="EMBL/GenBank/DDBJ databases">
        <title>Draft genome sequences of Candidatus Mycoplasma haemohominis SWG34-3 identified from a patient with pyrexia, anemia and liver dysfunction.</title>
        <authorList>
            <person name="Sekizuka T."/>
            <person name="Hattori N."/>
            <person name="Katano H."/>
            <person name="Takuma T."/>
            <person name="Ito T."/>
            <person name="Arai N."/>
            <person name="Yanai R."/>
            <person name="Ishii S."/>
            <person name="Miura Y."/>
            <person name="Tokunaga T."/>
            <person name="Watanabe H."/>
            <person name="Nomura N."/>
            <person name="Eguchi J."/>
            <person name="Arai T."/>
            <person name="Hasegawa H."/>
            <person name="Nakamaki T."/>
            <person name="Wakita T."/>
            <person name="Niki Y."/>
            <person name="Kuroda M."/>
        </authorList>
    </citation>
    <scope>NUCLEOTIDE SEQUENCE [LARGE SCALE GENOMIC DNA]</scope>
    <source>
        <strain evidence="9">SWG34-3</strain>
    </source>
</reference>
<evidence type="ECO:0000256" key="5">
    <source>
        <dbReference type="ARBA" id="ARBA00050039"/>
    </source>
</evidence>
<dbReference type="PANTHER" id="PTHR43804:SF7">
    <property type="entry name" value="LD18447P"/>
    <property type="match status" value="1"/>
</dbReference>
<feature type="coiled-coil region" evidence="7">
    <location>
        <begin position="10"/>
        <end position="49"/>
    </location>
</feature>
<dbReference type="FunFam" id="3.30.70.1660:FF:000002">
    <property type="entry name" value="Peptide chain release factor 1"/>
    <property type="match status" value="1"/>
</dbReference>
<dbReference type="RefSeq" id="WP_216082914.1">
    <property type="nucleotide sequence ID" value="NZ_CACTIB010000008.1"/>
</dbReference>
<evidence type="ECO:0000256" key="3">
    <source>
        <dbReference type="ARBA" id="ARBA00022481"/>
    </source>
</evidence>
<keyword evidence="6" id="KW-0963">Cytoplasm</keyword>
<dbReference type="InterPro" id="IPR000352">
    <property type="entry name" value="Pep_chain_release_fac_I"/>
</dbReference>
<evidence type="ECO:0000256" key="2">
    <source>
        <dbReference type="ARBA" id="ARBA00010835"/>
    </source>
</evidence>
<comment type="function">
    <text evidence="1 6">Peptide chain release factor 1 directs the termination of translation in response to the peptide chain termination codons UAG and UAA.</text>
</comment>